<gene>
    <name evidence="12" type="primary">ATP6</name>
</gene>
<keyword evidence="4" id="KW-0138">CF(0)</keyword>
<evidence type="ECO:0000256" key="10">
    <source>
        <dbReference type="ARBA" id="ARBA00023310"/>
    </source>
</evidence>
<geneLocation type="mitochondrion" evidence="12"/>
<sequence>MKNFMLIFFFGWFYVNFMISEGFFSCFFEDFSNFLFQSMFLGEENFEDLQICGALYFFLFFCFLMGFLPFGKFFILTELHWLVLVLYLSGVLNFFSGYQPKMIVSEEGVTLVSLTTDILLFFLSWVQPITLWARLMVNLLLGEVALFLVAVSPYSGSVFFLGFFELVVIFVESAVFFFLCYFMSKMMLLPSMS</sequence>
<reference evidence="12" key="1">
    <citation type="journal article" date="2013" name="BMC Evol. Biol.">
        <title>Comparative analysis of complete mitochondrial genome sequences confirms independent origins of plant-parasitic nematodes.</title>
        <authorList>
            <person name="Sultana T."/>
            <person name="Kim J."/>
            <person name="Lee S.H."/>
            <person name="Han H."/>
            <person name="Kim S."/>
            <person name="Min G.S."/>
            <person name="Nadler S.A."/>
            <person name="Park J.K."/>
        </authorList>
    </citation>
    <scope>NUCLEOTIDE SEQUENCE</scope>
</reference>
<feature type="transmembrane region" description="Helical" evidence="11">
    <location>
        <begin position="108"/>
        <end position="126"/>
    </location>
</feature>
<evidence type="ECO:0000256" key="11">
    <source>
        <dbReference type="SAM" id="Phobius"/>
    </source>
</evidence>
<dbReference type="GO" id="GO:0006754">
    <property type="term" value="P:ATP biosynthetic process"/>
    <property type="evidence" value="ECO:0007669"/>
    <property type="project" value="UniProtKB-KW"/>
</dbReference>
<evidence type="ECO:0000256" key="9">
    <source>
        <dbReference type="ARBA" id="ARBA00023136"/>
    </source>
</evidence>
<comment type="similarity">
    <text evidence="2">Belongs to the ATPase A chain family.</text>
</comment>
<feature type="transmembrane region" description="Helical" evidence="11">
    <location>
        <begin position="49"/>
        <end position="67"/>
    </location>
</feature>
<evidence type="ECO:0000256" key="3">
    <source>
        <dbReference type="ARBA" id="ARBA00022448"/>
    </source>
</evidence>
<keyword evidence="9 11" id="KW-0472">Membrane</keyword>
<name>M1E1Q5_PRAVU</name>
<feature type="transmembrane region" description="Helical" evidence="11">
    <location>
        <begin position="158"/>
        <end position="184"/>
    </location>
</feature>
<feature type="transmembrane region" description="Helical" evidence="11">
    <location>
        <begin position="132"/>
        <end position="151"/>
    </location>
</feature>
<dbReference type="InterPro" id="IPR035908">
    <property type="entry name" value="F0_ATP_A_sf"/>
</dbReference>
<proteinExistence type="inferred from homology"/>
<accession>M1E1Q5</accession>
<keyword evidence="5 11" id="KW-0812">Transmembrane</keyword>
<dbReference type="GO" id="GO:1902600">
    <property type="term" value="P:proton transmembrane transport"/>
    <property type="evidence" value="ECO:0007669"/>
    <property type="project" value="UniProtKB-KW"/>
</dbReference>
<evidence type="ECO:0000256" key="4">
    <source>
        <dbReference type="ARBA" id="ARBA00022547"/>
    </source>
</evidence>
<evidence type="ECO:0000256" key="1">
    <source>
        <dbReference type="ARBA" id="ARBA00004141"/>
    </source>
</evidence>
<keyword evidence="12" id="KW-0496">Mitochondrion</keyword>
<evidence type="ECO:0000256" key="6">
    <source>
        <dbReference type="ARBA" id="ARBA00022781"/>
    </source>
</evidence>
<evidence type="ECO:0000256" key="2">
    <source>
        <dbReference type="ARBA" id="ARBA00006810"/>
    </source>
</evidence>
<evidence type="ECO:0000256" key="7">
    <source>
        <dbReference type="ARBA" id="ARBA00022989"/>
    </source>
</evidence>
<keyword evidence="7 11" id="KW-1133">Transmembrane helix</keyword>
<evidence type="ECO:0000256" key="8">
    <source>
        <dbReference type="ARBA" id="ARBA00023065"/>
    </source>
</evidence>
<feature type="transmembrane region" description="Helical" evidence="11">
    <location>
        <begin position="79"/>
        <end position="96"/>
    </location>
</feature>
<dbReference type="EMBL" id="GQ332425">
    <property type="protein sequence ID" value="ACV96747.1"/>
    <property type="molecule type" value="Genomic_DNA"/>
</dbReference>
<dbReference type="GO" id="GO:0045259">
    <property type="term" value="C:proton-transporting ATP synthase complex"/>
    <property type="evidence" value="ECO:0007669"/>
    <property type="project" value="UniProtKB-KW"/>
</dbReference>
<keyword evidence="3" id="KW-0813">Transport</keyword>
<dbReference type="SUPFAM" id="SSF81336">
    <property type="entry name" value="F1F0 ATP synthase subunit A"/>
    <property type="match status" value="1"/>
</dbReference>
<comment type="subcellular location">
    <subcellularLocation>
        <location evidence="1">Membrane</location>
        <topology evidence="1">Multi-pass membrane protein</topology>
    </subcellularLocation>
</comment>
<keyword evidence="8" id="KW-0406">Ion transport</keyword>
<protein>
    <submittedName>
        <fullName evidence="12">ATP synthase F0 subunit 6</fullName>
    </submittedName>
</protein>
<keyword evidence="6" id="KW-0375">Hydrogen ion transport</keyword>
<evidence type="ECO:0000256" key="5">
    <source>
        <dbReference type="ARBA" id="ARBA00022692"/>
    </source>
</evidence>
<dbReference type="AlphaFoldDB" id="M1E1Q5"/>
<keyword evidence="10" id="KW-0066">ATP synthesis</keyword>
<organism evidence="12">
    <name type="scientific">Pratylenchus vulnus</name>
    <name type="common">Walnut root-lesion nematode worm</name>
    <dbReference type="NCBI Taxonomy" id="45931"/>
    <lineage>
        <taxon>Eukaryota</taxon>
        <taxon>Metazoa</taxon>
        <taxon>Ecdysozoa</taxon>
        <taxon>Nematoda</taxon>
        <taxon>Chromadorea</taxon>
        <taxon>Rhabditida</taxon>
        <taxon>Tylenchina</taxon>
        <taxon>Tylenchomorpha</taxon>
        <taxon>Tylenchoidea</taxon>
        <taxon>Pratylenchidae</taxon>
        <taxon>Pratylenchinae</taxon>
        <taxon>Pratylenchus</taxon>
    </lineage>
</organism>
<evidence type="ECO:0000313" key="12">
    <source>
        <dbReference type="EMBL" id="ACV96747.1"/>
    </source>
</evidence>
<feature type="transmembrane region" description="Helical" evidence="11">
    <location>
        <begin position="6"/>
        <end position="28"/>
    </location>
</feature>